<organism evidence="1 2">
    <name type="scientific">Xenoophorus captivus</name>
    <dbReference type="NCBI Taxonomy" id="1517983"/>
    <lineage>
        <taxon>Eukaryota</taxon>
        <taxon>Metazoa</taxon>
        <taxon>Chordata</taxon>
        <taxon>Craniata</taxon>
        <taxon>Vertebrata</taxon>
        <taxon>Euteleostomi</taxon>
        <taxon>Actinopterygii</taxon>
        <taxon>Neopterygii</taxon>
        <taxon>Teleostei</taxon>
        <taxon>Neoteleostei</taxon>
        <taxon>Acanthomorphata</taxon>
        <taxon>Ovalentaria</taxon>
        <taxon>Atherinomorphae</taxon>
        <taxon>Cyprinodontiformes</taxon>
        <taxon>Goodeidae</taxon>
        <taxon>Xenoophorus</taxon>
    </lineage>
</organism>
<reference evidence="1 2" key="1">
    <citation type="submission" date="2021-06" db="EMBL/GenBank/DDBJ databases">
        <authorList>
            <person name="Palmer J.M."/>
        </authorList>
    </citation>
    <scope>NUCLEOTIDE SEQUENCE [LARGE SCALE GENOMIC DNA]</scope>
    <source>
        <strain evidence="1 2">XC_2019</strain>
        <tissue evidence="1">Muscle</tissue>
    </source>
</reference>
<comment type="caution">
    <text evidence="1">The sequence shown here is derived from an EMBL/GenBank/DDBJ whole genome shotgun (WGS) entry which is preliminary data.</text>
</comment>
<keyword evidence="2" id="KW-1185">Reference proteome</keyword>
<evidence type="ECO:0000313" key="2">
    <source>
        <dbReference type="Proteomes" id="UP001434883"/>
    </source>
</evidence>
<protein>
    <submittedName>
        <fullName evidence="1">Uncharacterized protein</fullName>
    </submittedName>
</protein>
<sequence>EKCSENNISTTKYPCVKSTGEVTTCYRYNKLNVCSKSRKLRNCNASCCMMLI</sequence>
<feature type="non-terminal residue" evidence="1">
    <location>
        <position position="1"/>
    </location>
</feature>
<dbReference type="EMBL" id="JAHRIN010052779">
    <property type="protein sequence ID" value="MEQ2210279.1"/>
    <property type="molecule type" value="Genomic_DNA"/>
</dbReference>
<accession>A0ABV0RQ19</accession>
<gene>
    <name evidence="1" type="ORF">XENOCAPTIV_010969</name>
</gene>
<name>A0ABV0RQ19_9TELE</name>
<dbReference type="Proteomes" id="UP001434883">
    <property type="component" value="Unassembled WGS sequence"/>
</dbReference>
<proteinExistence type="predicted"/>
<evidence type="ECO:0000313" key="1">
    <source>
        <dbReference type="EMBL" id="MEQ2210279.1"/>
    </source>
</evidence>